<accession>A0ABU6SRB6</accession>
<feature type="compositionally biased region" description="Polar residues" evidence="1">
    <location>
        <begin position="337"/>
        <end position="346"/>
    </location>
</feature>
<organism evidence="3 4">
    <name type="scientific">Stylosanthes scabra</name>
    <dbReference type="NCBI Taxonomy" id="79078"/>
    <lineage>
        <taxon>Eukaryota</taxon>
        <taxon>Viridiplantae</taxon>
        <taxon>Streptophyta</taxon>
        <taxon>Embryophyta</taxon>
        <taxon>Tracheophyta</taxon>
        <taxon>Spermatophyta</taxon>
        <taxon>Magnoliopsida</taxon>
        <taxon>eudicotyledons</taxon>
        <taxon>Gunneridae</taxon>
        <taxon>Pentapetalae</taxon>
        <taxon>rosids</taxon>
        <taxon>fabids</taxon>
        <taxon>Fabales</taxon>
        <taxon>Fabaceae</taxon>
        <taxon>Papilionoideae</taxon>
        <taxon>50 kb inversion clade</taxon>
        <taxon>dalbergioids sensu lato</taxon>
        <taxon>Dalbergieae</taxon>
        <taxon>Pterocarpus clade</taxon>
        <taxon>Stylosanthes</taxon>
    </lineage>
</organism>
<dbReference type="InterPro" id="IPR046796">
    <property type="entry name" value="Transposase_32_dom"/>
</dbReference>
<sequence length="358" mass="40948">MASSSSIGASVLDAHYYRTLFNQQLYEETAHKKKVIPEVRFNLNDDQCPEIREQITRKGWRRLASPRQEIAKAMIQEFYANANIRRVMRFREATLGAMNNYDNSQSVDQQLDEVLRDLCIPGATWKMGKGQDPKPIQLRRQELLPLARGWQEFIIHNIFSTGNKSEVTTAKAILIHSIIKGDDIRVENLIADNIILIAQGLSGKGKLGFPSTIYKLCKDAKPRNEDENHEMPQYVPENETDFGSEEVSSEHHDDGANKNEIDQLVSKVGEQQHQFTEAMRQLKEWTRNASARECYAIWAHQQANPNLIEMPVHKVTKQIYNNLENDRPMFHGFLKSEGQSSQSAPPQSLDHPTTKPKK</sequence>
<evidence type="ECO:0000313" key="3">
    <source>
        <dbReference type="EMBL" id="MED6138981.1"/>
    </source>
</evidence>
<name>A0ABU6SRB6_9FABA</name>
<dbReference type="EMBL" id="JASCZI010061548">
    <property type="protein sequence ID" value="MED6138981.1"/>
    <property type="molecule type" value="Genomic_DNA"/>
</dbReference>
<feature type="region of interest" description="Disordered" evidence="1">
    <location>
        <begin position="332"/>
        <end position="358"/>
    </location>
</feature>
<proteinExistence type="predicted"/>
<comment type="caution">
    <text evidence="3">The sequence shown here is derived from an EMBL/GenBank/DDBJ whole genome shotgun (WGS) entry which is preliminary data.</text>
</comment>
<dbReference type="Proteomes" id="UP001341840">
    <property type="component" value="Unassembled WGS sequence"/>
</dbReference>
<evidence type="ECO:0000256" key="1">
    <source>
        <dbReference type="SAM" id="MobiDB-lite"/>
    </source>
</evidence>
<keyword evidence="4" id="KW-1185">Reference proteome</keyword>
<feature type="domain" description="Putative plant transposon protein" evidence="2">
    <location>
        <begin position="57"/>
        <end position="221"/>
    </location>
</feature>
<evidence type="ECO:0000313" key="4">
    <source>
        <dbReference type="Proteomes" id="UP001341840"/>
    </source>
</evidence>
<evidence type="ECO:0000259" key="2">
    <source>
        <dbReference type="Pfam" id="PF20167"/>
    </source>
</evidence>
<feature type="region of interest" description="Disordered" evidence="1">
    <location>
        <begin position="223"/>
        <end position="256"/>
    </location>
</feature>
<gene>
    <name evidence="3" type="ORF">PIB30_079582</name>
</gene>
<dbReference type="Pfam" id="PF20167">
    <property type="entry name" value="Transposase_32"/>
    <property type="match status" value="1"/>
</dbReference>
<reference evidence="3 4" key="1">
    <citation type="journal article" date="2023" name="Plants (Basel)">
        <title>Bridging the Gap: Combining Genomics and Transcriptomics Approaches to Understand Stylosanthes scabra, an Orphan Legume from the Brazilian Caatinga.</title>
        <authorList>
            <person name="Ferreira-Neto J.R.C."/>
            <person name="da Silva M.D."/>
            <person name="Binneck E."/>
            <person name="de Melo N.F."/>
            <person name="da Silva R.H."/>
            <person name="de Melo A.L.T.M."/>
            <person name="Pandolfi V."/>
            <person name="Bustamante F.O."/>
            <person name="Brasileiro-Vidal A.C."/>
            <person name="Benko-Iseppon A.M."/>
        </authorList>
    </citation>
    <scope>NUCLEOTIDE SEQUENCE [LARGE SCALE GENOMIC DNA]</scope>
    <source>
        <tissue evidence="3">Leaves</tissue>
    </source>
</reference>
<protein>
    <recommendedName>
        <fullName evidence="2">Putative plant transposon protein domain-containing protein</fullName>
    </recommendedName>
</protein>